<dbReference type="AlphaFoldDB" id="A0A091BPH8"/>
<dbReference type="Proteomes" id="UP000029392">
    <property type="component" value="Unassembled WGS sequence"/>
</dbReference>
<evidence type="ECO:0000313" key="3">
    <source>
        <dbReference type="Proteomes" id="UP000029392"/>
    </source>
</evidence>
<dbReference type="eggNOG" id="COG1670">
    <property type="taxonomic scope" value="Bacteria"/>
</dbReference>
<protein>
    <recommendedName>
        <fullName evidence="1">N-acetyltransferase domain-containing protein</fullName>
    </recommendedName>
</protein>
<dbReference type="STRING" id="1384054.N790_02180"/>
<dbReference type="InterPro" id="IPR000182">
    <property type="entry name" value="GNAT_dom"/>
</dbReference>
<comment type="caution">
    <text evidence="2">The sequence shown here is derived from an EMBL/GenBank/DDBJ whole genome shotgun (WGS) entry which is preliminary data.</text>
</comment>
<feature type="domain" description="N-acetyltransferase" evidence="1">
    <location>
        <begin position="9"/>
        <end position="164"/>
    </location>
</feature>
<reference evidence="2 3" key="1">
    <citation type="submission" date="2013-09" db="EMBL/GenBank/DDBJ databases">
        <title>Genome sequencing of Arenimonas malthae.</title>
        <authorList>
            <person name="Chen F."/>
            <person name="Wang G."/>
        </authorList>
    </citation>
    <scope>NUCLEOTIDE SEQUENCE [LARGE SCALE GENOMIC DNA]</scope>
    <source>
        <strain evidence="2 3">CC-JY-1</strain>
    </source>
</reference>
<dbReference type="PATRIC" id="fig|1384054.3.peg.1880"/>
<dbReference type="PANTHER" id="PTHR43792:SF16">
    <property type="entry name" value="N-ACETYLTRANSFERASE DOMAIN-CONTAINING PROTEIN"/>
    <property type="match status" value="1"/>
</dbReference>
<dbReference type="PANTHER" id="PTHR43792">
    <property type="entry name" value="GNAT FAMILY, PUTATIVE (AFU_ORTHOLOGUE AFUA_3G00765)-RELATED-RELATED"/>
    <property type="match status" value="1"/>
</dbReference>
<evidence type="ECO:0000313" key="2">
    <source>
        <dbReference type="EMBL" id="KFN46230.1"/>
    </source>
</evidence>
<name>A0A091BPH8_9GAMM</name>
<dbReference type="GO" id="GO:0016747">
    <property type="term" value="F:acyltransferase activity, transferring groups other than amino-acyl groups"/>
    <property type="evidence" value="ECO:0007669"/>
    <property type="project" value="InterPro"/>
</dbReference>
<gene>
    <name evidence="2" type="ORF">N790_02180</name>
</gene>
<dbReference type="Gene3D" id="3.40.630.30">
    <property type="match status" value="1"/>
</dbReference>
<sequence length="173" mass="18580">MDTLAGPRLHLRPLSPGDAALYAGLYADPDTMRHVLPPAAGERARRAFDAALAASTRPWPTARVWTLVRPPETQAFGLVGLDPDGLGGAEVGAMIPPARQGQGYATEALALLAAHAFKELGLVSLHTRHADGHGLAEGLMRRLGFEPAPRQDGPHPVRWRLSRARWQALQGDK</sequence>
<dbReference type="OrthoDB" id="5985151at2"/>
<organism evidence="2 3">
    <name type="scientific">Arenimonas malthae CC-JY-1</name>
    <dbReference type="NCBI Taxonomy" id="1384054"/>
    <lineage>
        <taxon>Bacteria</taxon>
        <taxon>Pseudomonadati</taxon>
        <taxon>Pseudomonadota</taxon>
        <taxon>Gammaproteobacteria</taxon>
        <taxon>Lysobacterales</taxon>
        <taxon>Lysobacteraceae</taxon>
        <taxon>Arenimonas</taxon>
    </lineage>
</organism>
<dbReference type="InterPro" id="IPR016181">
    <property type="entry name" value="Acyl_CoA_acyltransferase"/>
</dbReference>
<dbReference type="Pfam" id="PF13302">
    <property type="entry name" value="Acetyltransf_3"/>
    <property type="match status" value="1"/>
</dbReference>
<keyword evidence="3" id="KW-1185">Reference proteome</keyword>
<dbReference type="SUPFAM" id="SSF55729">
    <property type="entry name" value="Acyl-CoA N-acyltransferases (Nat)"/>
    <property type="match status" value="1"/>
</dbReference>
<dbReference type="EMBL" id="AVCH01000172">
    <property type="protein sequence ID" value="KFN46230.1"/>
    <property type="molecule type" value="Genomic_DNA"/>
</dbReference>
<dbReference type="RefSeq" id="WP_052385859.1">
    <property type="nucleotide sequence ID" value="NZ_AVCH01000172.1"/>
</dbReference>
<proteinExistence type="predicted"/>
<accession>A0A091BPH8</accession>
<dbReference type="PROSITE" id="PS51186">
    <property type="entry name" value="GNAT"/>
    <property type="match status" value="1"/>
</dbReference>
<dbReference type="InterPro" id="IPR051531">
    <property type="entry name" value="N-acetyltransferase"/>
</dbReference>
<evidence type="ECO:0000259" key="1">
    <source>
        <dbReference type="PROSITE" id="PS51186"/>
    </source>
</evidence>